<name>A0A6J5KTM4_9CAUD</name>
<dbReference type="EMBL" id="LR798231">
    <property type="protein sequence ID" value="CAB5209281.1"/>
    <property type="molecule type" value="Genomic_DNA"/>
</dbReference>
<dbReference type="EMBL" id="LR796187">
    <property type="protein sequence ID" value="CAB4125838.1"/>
    <property type="molecule type" value="Genomic_DNA"/>
</dbReference>
<organism evidence="2">
    <name type="scientific">uncultured Caudovirales phage</name>
    <dbReference type="NCBI Taxonomy" id="2100421"/>
    <lineage>
        <taxon>Viruses</taxon>
        <taxon>Duplodnaviria</taxon>
        <taxon>Heunggongvirae</taxon>
        <taxon>Uroviricota</taxon>
        <taxon>Caudoviricetes</taxon>
        <taxon>Peduoviridae</taxon>
        <taxon>Maltschvirus</taxon>
        <taxon>Maltschvirus maltsch</taxon>
    </lineage>
</organism>
<feature type="region of interest" description="Disordered" evidence="1">
    <location>
        <begin position="173"/>
        <end position="203"/>
    </location>
</feature>
<protein>
    <submittedName>
        <fullName evidence="2">Uncharacterized protein</fullName>
    </submittedName>
</protein>
<evidence type="ECO:0000256" key="1">
    <source>
        <dbReference type="SAM" id="MobiDB-lite"/>
    </source>
</evidence>
<gene>
    <name evidence="3" type="ORF">UFOVP181_400</name>
    <name evidence="2" type="ORF">UFOVP57_239</name>
</gene>
<sequence length="203" mass="22645">MKSFKEYLLESKQTYDFKVKIAGECPEKCAEEIKAALSKYDVASISKGTRSPIQETHYDFPEEKNIEVTVYEVCLNYPVNSAEVRAAVADRLNKTESCIRVRNPEEEAECILNHANDEASGEALLEKPELEEVDGQSLVGNKHVMSLLKELNKDKKTLEQYKGVNDKILAKKSPSEKTAKVEKVASAKSPLGKVLNPDPRTGK</sequence>
<evidence type="ECO:0000313" key="3">
    <source>
        <dbReference type="EMBL" id="CAB5209281.1"/>
    </source>
</evidence>
<evidence type="ECO:0000313" key="2">
    <source>
        <dbReference type="EMBL" id="CAB4125838.1"/>
    </source>
</evidence>
<proteinExistence type="predicted"/>
<reference evidence="2" key="1">
    <citation type="submission" date="2020-04" db="EMBL/GenBank/DDBJ databases">
        <authorList>
            <person name="Chiriac C."/>
            <person name="Salcher M."/>
            <person name="Ghai R."/>
            <person name="Kavagutti S V."/>
        </authorList>
    </citation>
    <scope>NUCLEOTIDE SEQUENCE</scope>
</reference>
<accession>A0A6J5KTM4</accession>
<feature type="compositionally biased region" description="Basic and acidic residues" evidence="1">
    <location>
        <begin position="173"/>
        <end position="185"/>
    </location>
</feature>